<gene>
    <name evidence="4" type="ORF">DJ533_15660</name>
</gene>
<evidence type="ECO:0000256" key="1">
    <source>
        <dbReference type="SAM" id="SignalP"/>
    </source>
</evidence>
<name>A0A2S2FG67_9GAMM</name>
<evidence type="ECO:0000313" key="4">
    <source>
        <dbReference type="EMBL" id="AWL29900.1"/>
    </source>
</evidence>
<evidence type="ECO:0000313" key="5">
    <source>
        <dbReference type="Proteomes" id="UP000245977"/>
    </source>
</evidence>
<keyword evidence="1" id="KW-0732">Signal</keyword>
<sequence length="536" mass="59994">MGKNLIKTTGVSILLAALSACGGGGASDTVQQTMPTKVVLSLTDFEDTGQDKTDFVTQDQSFDLSVKADFAYSQVIYQVSKDLGKTWTSTTEKQQQLADGTYQFKVTLKDAAGQSMSSNMIQVTVDRTAPILEKVNLINVDTQRVGTSDQSLISGQTEKGMLIKIKADQQQVNGAPLISNNLGQFQLEIPARIQGESIEVQVEDLAGNLSQLKKLTAPIEKSIYSDIDVSELSGVYQLSYQITKLEKIQQYLWIDQDGVMTILNDKNSSFYTQNLKNPQNCYGLPEVGTPNWTLQGKQIYKKQAESKTYFINVNGVEYKFDQNLDYLHDDGVLARYMSNMPADINYGAKNWVLFPFAKSNLTVEALQQKVCSTDQSRLKKMIHPALVDARRVAGIFKTDDENQMAYTQITEHGKFNVYHYDQNNKCYTHPSNLDVNFSLDQQYLQQDQSKLFIYQPYGTTGFGATAFVKIMLNNLTQQAVKAEGNYGEIFLPDATGKFKVGISSPNIYKPEHRGLMLGGQFEQQMTQQQLEQQQCK</sequence>
<dbReference type="Pfam" id="PF17936">
    <property type="entry name" value="Big_6"/>
    <property type="match status" value="1"/>
</dbReference>
<keyword evidence="5" id="KW-1185">Reference proteome</keyword>
<evidence type="ECO:0008006" key="6">
    <source>
        <dbReference type="Google" id="ProtNLM"/>
    </source>
</evidence>
<feature type="chain" id="PRO_5015765834" description="Bacterial Ig-like domain-containing protein" evidence="1">
    <location>
        <begin position="27"/>
        <end position="536"/>
    </location>
</feature>
<accession>A0A2S2FG67</accession>
<feature type="signal peptide" evidence="1">
    <location>
        <begin position="1"/>
        <end position="26"/>
    </location>
</feature>
<dbReference type="EMBL" id="CP029397">
    <property type="protein sequence ID" value="AWL29900.1"/>
    <property type="molecule type" value="Genomic_DNA"/>
</dbReference>
<protein>
    <recommendedName>
        <fullName evidence="6">Bacterial Ig-like domain-containing protein</fullName>
    </recommendedName>
</protein>
<dbReference type="InterPro" id="IPR041498">
    <property type="entry name" value="Big_6"/>
</dbReference>
<dbReference type="RefSeq" id="WP_065994404.1">
    <property type="nucleotide sequence ID" value="NZ_CP029397.2"/>
</dbReference>
<dbReference type="Gene3D" id="2.60.40.10">
    <property type="entry name" value="Immunoglobulins"/>
    <property type="match status" value="2"/>
</dbReference>
<dbReference type="OrthoDB" id="8481600at2"/>
<feature type="domain" description="Bacterial Ig-like" evidence="3">
    <location>
        <begin position="37"/>
        <end position="126"/>
    </location>
</feature>
<dbReference type="KEGG" id="adv:DJ533_15660"/>
<dbReference type="Proteomes" id="UP000245977">
    <property type="component" value="Chromosome"/>
</dbReference>
<dbReference type="STRING" id="1871111.GCA_001704615_00494"/>
<organism evidence="4 5">
    <name type="scientific">Acinetobacter defluvii</name>
    <dbReference type="NCBI Taxonomy" id="1871111"/>
    <lineage>
        <taxon>Bacteria</taxon>
        <taxon>Pseudomonadati</taxon>
        <taxon>Pseudomonadota</taxon>
        <taxon>Gammaproteobacteria</taxon>
        <taxon>Moraxellales</taxon>
        <taxon>Moraxellaceae</taxon>
        <taxon>Acinetobacter</taxon>
    </lineage>
</organism>
<proteinExistence type="predicted"/>
<evidence type="ECO:0000259" key="2">
    <source>
        <dbReference type="Pfam" id="PF17936"/>
    </source>
</evidence>
<dbReference type="InterPro" id="IPR013783">
    <property type="entry name" value="Ig-like_fold"/>
</dbReference>
<feature type="domain" description="Bacterial Ig" evidence="2">
    <location>
        <begin position="147"/>
        <end position="218"/>
    </location>
</feature>
<evidence type="ECO:0000259" key="3">
    <source>
        <dbReference type="Pfam" id="PF19077"/>
    </source>
</evidence>
<dbReference type="Pfam" id="PF19077">
    <property type="entry name" value="Big_13"/>
    <property type="match status" value="1"/>
</dbReference>
<dbReference type="InterPro" id="IPR044016">
    <property type="entry name" value="Big_13"/>
</dbReference>
<dbReference type="AlphaFoldDB" id="A0A2S2FG67"/>
<reference evidence="4" key="1">
    <citation type="submission" date="2019-08" db="EMBL/GenBank/DDBJ databases">
        <title>The complete genome of Acinetobacter defluvii strain WCHAD010030.</title>
        <authorList>
            <person name="Hu Y."/>
            <person name="Qin J."/>
            <person name="Feng Y."/>
            <person name="Zong Z."/>
        </authorList>
    </citation>
    <scope>NUCLEOTIDE SEQUENCE</scope>
    <source>
        <strain evidence="4">WCHA30</strain>
    </source>
</reference>
<dbReference type="PROSITE" id="PS51257">
    <property type="entry name" value="PROKAR_LIPOPROTEIN"/>
    <property type="match status" value="1"/>
</dbReference>